<dbReference type="Proteomes" id="UP000250235">
    <property type="component" value="Unassembled WGS sequence"/>
</dbReference>
<protein>
    <submittedName>
        <fullName evidence="2">Uncharacterized protein</fullName>
    </submittedName>
</protein>
<keyword evidence="3" id="KW-1185">Reference proteome</keyword>
<sequence>MLEAAVVERKISLKVKENNSSVQVQVAPPVQVNPNNWELDRNLVITVPSVEADTTLNSLEECLAFAAFVINLDILPKSALNVMREVHRILRHRDQCQCHNGKHLLYILFNHRINNRVGKEEAKQSQKLHRNSRPNTEAHSWEPRSTNSITTKTTYWKLKPRLGTRSHHKGTNFYLHYKTHKWAATSRSSTSQPQPPKVIWNDRALQEESNATSNVPNNGQKRWELLEKSYCEQ</sequence>
<dbReference type="AlphaFoldDB" id="A0A2Z7B2Q8"/>
<dbReference type="EMBL" id="KV010059">
    <property type="protein sequence ID" value="KZV28602.1"/>
    <property type="molecule type" value="Genomic_DNA"/>
</dbReference>
<accession>A0A2Z7B2Q8</accession>
<evidence type="ECO:0000313" key="3">
    <source>
        <dbReference type="Proteomes" id="UP000250235"/>
    </source>
</evidence>
<proteinExistence type="predicted"/>
<evidence type="ECO:0000256" key="1">
    <source>
        <dbReference type="SAM" id="MobiDB-lite"/>
    </source>
</evidence>
<name>A0A2Z7B2Q8_9LAMI</name>
<evidence type="ECO:0000313" key="2">
    <source>
        <dbReference type="EMBL" id="KZV28602.1"/>
    </source>
</evidence>
<organism evidence="2 3">
    <name type="scientific">Dorcoceras hygrometricum</name>
    <dbReference type="NCBI Taxonomy" id="472368"/>
    <lineage>
        <taxon>Eukaryota</taxon>
        <taxon>Viridiplantae</taxon>
        <taxon>Streptophyta</taxon>
        <taxon>Embryophyta</taxon>
        <taxon>Tracheophyta</taxon>
        <taxon>Spermatophyta</taxon>
        <taxon>Magnoliopsida</taxon>
        <taxon>eudicotyledons</taxon>
        <taxon>Gunneridae</taxon>
        <taxon>Pentapetalae</taxon>
        <taxon>asterids</taxon>
        <taxon>lamiids</taxon>
        <taxon>Lamiales</taxon>
        <taxon>Gesneriaceae</taxon>
        <taxon>Didymocarpoideae</taxon>
        <taxon>Trichosporeae</taxon>
        <taxon>Loxocarpinae</taxon>
        <taxon>Dorcoceras</taxon>
    </lineage>
</organism>
<reference evidence="2 3" key="1">
    <citation type="journal article" date="2015" name="Proc. Natl. Acad. Sci. U.S.A.">
        <title>The resurrection genome of Boea hygrometrica: A blueprint for survival of dehydration.</title>
        <authorList>
            <person name="Xiao L."/>
            <person name="Yang G."/>
            <person name="Zhang L."/>
            <person name="Yang X."/>
            <person name="Zhao S."/>
            <person name="Ji Z."/>
            <person name="Zhou Q."/>
            <person name="Hu M."/>
            <person name="Wang Y."/>
            <person name="Chen M."/>
            <person name="Xu Y."/>
            <person name="Jin H."/>
            <person name="Xiao X."/>
            <person name="Hu G."/>
            <person name="Bao F."/>
            <person name="Hu Y."/>
            <person name="Wan P."/>
            <person name="Li L."/>
            <person name="Deng X."/>
            <person name="Kuang T."/>
            <person name="Xiang C."/>
            <person name="Zhu J.K."/>
            <person name="Oliver M.J."/>
            <person name="He Y."/>
        </authorList>
    </citation>
    <scope>NUCLEOTIDE SEQUENCE [LARGE SCALE GENOMIC DNA]</scope>
    <source>
        <strain evidence="3">cv. XS01</strain>
    </source>
</reference>
<gene>
    <name evidence="2" type="ORF">F511_31451</name>
</gene>
<feature type="compositionally biased region" description="Polar residues" evidence="1">
    <location>
        <begin position="133"/>
        <end position="144"/>
    </location>
</feature>
<feature type="region of interest" description="Disordered" evidence="1">
    <location>
        <begin position="119"/>
        <end position="144"/>
    </location>
</feature>